<dbReference type="SUPFAM" id="SSF51197">
    <property type="entry name" value="Clavaminate synthase-like"/>
    <property type="match status" value="1"/>
</dbReference>
<dbReference type="Proteomes" id="UP000654075">
    <property type="component" value="Unassembled WGS sequence"/>
</dbReference>
<sequence>CCTWPEPYHVPTISLSRYFEAEGSVTPDLTALVREVRAACEEDGFFVVVDHGVDEQLMERQRRECSAFFGRPPQSTVIGMVAGTHNRFAWLDFVPPETGGADDGWSLGPVEGRGSMPWRPDSEVFSSTWAAYY</sequence>
<dbReference type="InterPro" id="IPR027443">
    <property type="entry name" value="IPNS-like_sf"/>
</dbReference>
<proteinExistence type="predicted"/>
<evidence type="ECO:0000313" key="2">
    <source>
        <dbReference type="EMBL" id="CAE8611133.1"/>
    </source>
</evidence>
<dbReference type="InterPro" id="IPR026992">
    <property type="entry name" value="DIOX_N"/>
</dbReference>
<reference evidence="2" key="1">
    <citation type="submission" date="2021-02" db="EMBL/GenBank/DDBJ databases">
        <authorList>
            <person name="Dougan E. K."/>
            <person name="Rhodes N."/>
            <person name="Thang M."/>
            <person name="Chan C."/>
        </authorList>
    </citation>
    <scope>NUCLEOTIDE SEQUENCE</scope>
</reference>
<name>A0A813FGV9_POLGL</name>
<dbReference type="AlphaFoldDB" id="A0A813FGV9"/>
<organism evidence="2 3">
    <name type="scientific">Polarella glacialis</name>
    <name type="common">Dinoflagellate</name>
    <dbReference type="NCBI Taxonomy" id="89957"/>
    <lineage>
        <taxon>Eukaryota</taxon>
        <taxon>Sar</taxon>
        <taxon>Alveolata</taxon>
        <taxon>Dinophyceae</taxon>
        <taxon>Suessiales</taxon>
        <taxon>Suessiaceae</taxon>
        <taxon>Polarella</taxon>
    </lineage>
</organism>
<dbReference type="EMBL" id="CAJNNV010024926">
    <property type="protein sequence ID" value="CAE8611133.1"/>
    <property type="molecule type" value="Genomic_DNA"/>
</dbReference>
<keyword evidence="3" id="KW-1185">Reference proteome</keyword>
<feature type="non-terminal residue" evidence="2">
    <location>
        <position position="133"/>
    </location>
</feature>
<dbReference type="Pfam" id="PF14226">
    <property type="entry name" value="DIOX_N"/>
    <property type="match status" value="1"/>
</dbReference>
<dbReference type="Gene3D" id="2.60.120.330">
    <property type="entry name" value="B-lactam Antibiotic, Isopenicillin N Synthase, Chain"/>
    <property type="match status" value="1"/>
</dbReference>
<evidence type="ECO:0000259" key="1">
    <source>
        <dbReference type="Pfam" id="PF14226"/>
    </source>
</evidence>
<evidence type="ECO:0000313" key="3">
    <source>
        <dbReference type="Proteomes" id="UP000654075"/>
    </source>
</evidence>
<feature type="domain" description="Non-haem dioxygenase N-terminal" evidence="1">
    <location>
        <begin position="10"/>
        <end position="73"/>
    </location>
</feature>
<feature type="non-terminal residue" evidence="2">
    <location>
        <position position="1"/>
    </location>
</feature>
<protein>
    <recommendedName>
        <fullName evidence="1">Non-haem dioxygenase N-terminal domain-containing protein</fullName>
    </recommendedName>
</protein>
<gene>
    <name evidence="2" type="ORF">PGLA1383_LOCUS28941</name>
</gene>
<comment type="caution">
    <text evidence="2">The sequence shown here is derived from an EMBL/GenBank/DDBJ whole genome shotgun (WGS) entry which is preliminary data.</text>
</comment>
<accession>A0A813FGV9</accession>